<keyword evidence="2" id="KW-0472">Membrane</keyword>
<evidence type="ECO:0000256" key="2">
    <source>
        <dbReference type="SAM" id="Phobius"/>
    </source>
</evidence>
<feature type="transmembrane region" description="Helical" evidence="2">
    <location>
        <begin position="66"/>
        <end position="85"/>
    </location>
</feature>
<dbReference type="EMBL" id="VCAU01000227">
    <property type="protein sequence ID" value="KAF9882740.1"/>
    <property type="molecule type" value="Genomic_DNA"/>
</dbReference>
<evidence type="ECO:0000256" key="1">
    <source>
        <dbReference type="SAM" id="MobiDB-lite"/>
    </source>
</evidence>
<feature type="transmembrane region" description="Helical" evidence="2">
    <location>
        <begin position="550"/>
        <end position="573"/>
    </location>
</feature>
<evidence type="ECO:0000313" key="4">
    <source>
        <dbReference type="Proteomes" id="UP001194746"/>
    </source>
</evidence>
<protein>
    <submittedName>
        <fullName evidence="3">Uncharacterized protein</fullName>
    </submittedName>
</protein>
<keyword evidence="2" id="KW-1133">Transmembrane helix</keyword>
<reference evidence="3" key="2">
    <citation type="submission" date="2020-02" db="EMBL/GenBank/DDBJ databases">
        <authorList>
            <person name="Gilchrist C.L.M."/>
            <person name="Chooi Y.-H."/>
        </authorList>
    </citation>
    <scope>NUCLEOTIDE SEQUENCE</scope>
    <source>
        <strain evidence="3">MST-FP2251</strain>
    </source>
</reference>
<organism evidence="3 4">
    <name type="scientific">Aspergillus nanangensis</name>
    <dbReference type="NCBI Taxonomy" id="2582783"/>
    <lineage>
        <taxon>Eukaryota</taxon>
        <taxon>Fungi</taxon>
        <taxon>Dikarya</taxon>
        <taxon>Ascomycota</taxon>
        <taxon>Pezizomycotina</taxon>
        <taxon>Eurotiomycetes</taxon>
        <taxon>Eurotiomycetidae</taxon>
        <taxon>Eurotiales</taxon>
        <taxon>Aspergillaceae</taxon>
        <taxon>Aspergillus</taxon>
        <taxon>Aspergillus subgen. Circumdati</taxon>
    </lineage>
</organism>
<dbReference type="AlphaFoldDB" id="A0AAD4CAA0"/>
<feature type="transmembrane region" description="Helical" evidence="2">
    <location>
        <begin position="106"/>
        <end position="126"/>
    </location>
</feature>
<sequence length="653" mass="71067">MADPATQESELRLLSPGIGPRASDECPAKNNEGQCPPYLEVDHWPQEARTLKSNATSDKISTTLEIVLSVVPMLFLVLAIMGIRIHGQQISAYGEGIIQATKLGPSIFPIVFTAIVGTMMRNYALWRAENCAPLGILEQLNGSTSFAGTVTVTIALRRFGILPIGLLLLWALSPLGGQSALRMISETPSSVPGILSAAYMSMEGISLLAGTSSMADGLAPTDSIYTASLLASKQAHASPRDLWNWPKIPLLQTLPSNRSGSNAWRGCNQGNTTTYSSLIGLGLQGIPPDSDAEFPVESSYFDLDCQTVALNISEGAAFDKMGGGVLHHNATNLFHTYANIPNAPALAYSNLFIDTTYNFSSPAQSHVNLFYGSRNNIPPPYSRTSLFNCTISTIHVESWISCKNASCAVARMRKLENNTRPESWTPFNDPDPASKNNWVTLNNIITQFPFAAGALDSYQSSPTDSYIYGESSLYSTTFTRDWSTVSEREVSTRFTTLFNTYWQASLAPFTIGRASLFAPVNVTQSSDMSPAFKETTGSTSKPTTVYQISLFWLIMFIVATVILQLCAVAAVFLKVRTLAPDILGYVSSLTRDNPFILLPTGGSSLSGSDRARRLQDLPVQLVDIDGREAVGRIALAAVYGQRMHKLRKRRQYQ</sequence>
<keyword evidence="4" id="KW-1185">Reference proteome</keyword>
<feature type="region of interest" description="Disordered" evidence="1">
    <location>
        <begin position="1"/>
        <end position="32"/>
    </location>
</feature>
<gene>
    <name evidence="3" type="ORF">FE257_005331</name>
</gene>
<dbReference type="Proteomes" id="UP001194746">
    <property type="component" value="Unassembled WGS sequence"/>
</dbReference>
<name>A0AAD4CAA0_ASPNN</name>
<reference evidence="3" key="1">
    <citation type="journal article" date="2019" name="Beilstein J. Org. Chem.">
        <title>Nanangenines: drimane sesquiterpenoids as the dominant metabolite cohort of a novel Australian fungus, Aspergillus nanangensis.</title>
        <authorList>
            <person name="Lacey H.J."/>
            <person name="Gilchrist C.L.M."/>
            <person name="Crombie A."/>
            <person name="Kalaitzis J.A."/>
            <person name="Vuong D."/>
            <person name="Rutledge P.J."/>
            <person name="Turner P."/>
            <person name="Pitt J.I."/>
            <person name="Lacey E."/>
            <person name="Chooi Y.H."/>
            <person name="Piggott A.M."/>
        </authorList>
    </citation>
    <scope>NUCLEOTIDE SEQUENCE</scope>
    <source>
        <strain evidence="3">MST-FP2251</strain>
    </source>
</reference>
<comment type="caution">
    <text evidence="3">The sequence shown here is derived from an EMBL/GenBank/DDBJ whole genome shotgun (WGS) entry which is preliminary data.</text>
</comment>
<keyword evidence="2" id="KW-0812">Transmembrane</keyword>
<evidence type="ECO:0000313" key="3">
    <source>
        <dbReference type="EMBL" id="KAF9882740.1"/>
    </source>
</evidence>
<feature type="transmembrane region" description="Helical" evidence="2">
    <location>
        <begin position="146"/>
        <end position="172"/>
    </location>
</feature>
<accession>A0AAD4CAA0</accession>
<proteinExistence type="predicted"/>